<dbReference type="GO" id="GO:0016829">
    <property type="term" value="F:lyase activity"/>
    <property type="evidence" value="ECO:0007669"/>
    <property type="project" value="UniProtKB-KW"/>
</dbReference>
<reference evidence="12" key="1">
    <citation type="submission" date="2020-06" db="EMBL/GenBank/DDBJ databases">
        <authorList>
            <consortium name="Plant Systems Biology data submission"/>
        </authorList>
    </citation>
    <scope>NUCLEOTIDE SEQUENCE</scope>
    <source>
        <strain evidence="12">D6</strain>
    </source>
</reference>
<dbReference type="EMBL" id="CAICTM010000041">
    <property type="protein sequence ID" value="CAB9498579.1"/>
    <property type="molecule type" value="Genomic_DNA"/>
</dbReference>
<evidence type="ECO:0000256" key="1">
    <source>
        <dbReference type="ARBA" id="ARBA00001936"/>
    </source>
</evidence>
<dbReference type="Pfam" id="PF09412">
    <property type="entry name" value="XendoU"/>
    <property type="match status" value="1"/>
</dbReference>
<comment type="similarity">
    <text evidence="2">Belongs to the ENDOU family.</text>
</comment>
<comment type="subunit">
    <text evidence="3">Monomer.</text>
</comment>
<comment type="caution">
    <text evidence="12">The sequence shown here is derived from an EMBL/GenBank/DDBJ whole genome shotgun (WGS) entry which is preliminary data.</text>
</comment>
<organism evidence="12 13">
    <name type="scientific">Seminavis robusta</name>
    <dbReference type="NCBI Taxonomy" id="568900"/>
    <lineage>
        <taxon>Eukaryota</taxon>
        <taxon>Sar</taxon>
        <taxon>Stramenopiles</taxon>
        <taxon>Ochrophyta</taxon>
        <taxon>Bacillariophyta</taxon>
        <taxon>Bacillariophyceae</taxon>
        <taxon>Bacillariophycidae</taxon>
        <taxon>Naviculales</taxon>
        <taxon>Naviculaceae</taxon>
        <taxon>Seminavis</taxon>
    </lineage>
</organism>
<keyword evidence="10" id="KW-0456">Lyase</keyword>
<keyword evidence="6" id="KW-0255">Endonuclease</keyword>
<keyword evidence="4" id="KW-0540">Nuclease</keyword>
<dbReference type="Proteomes" id="UP001153069">
    <property type="component" value="Unassembled WGS sequence"/>
</dbReference>
<evidence type="ECO:0000256" key="4">
    <source>
        <dbReference type="ARBA" id="ARBA00022722"/>
    </source>
</evidence>
<protein>
    <submittedName>
        <fullName evidence="12">Specific endoribonuclease-B</fullName>
    </submittedName>
</protein>
<dbReference type="GO" id="GO:0016787">
    <property type="term" value="F:hydrolase activity"/>
    <property type="evidence" value="ECO:0007669"/>
    <property type="project" value="UniProtKB-KW"/>
</dbReference>
<dbReference type="PANTHER" id="PTHR12439:SF11">
    <property type="entry name" value="URIDYLATE-SPECIFIC ENDORIBONUCLEASE"/>
    <property type="match status" value="1"/>
</dbReference>
<evidence type="ECO:0000256" key="2">
    <source>
        <dbReference type="ARBA" id="ARBA00010168"/>
    </source>
</evidence>
<feature type="domain" description="EndoU" evidence="11">
    <location>
        <begin position="190"/>
        <end position="466"/>
    </location>
</feature>
<keyword evidence="13" id="KW-1185">Reference proteome</keyword>
<dbReference type="GO" id="GO:0046872">
    <property type="term" value="F:metal ion binding"/>
    <property type="evidence" value="ECO:0007669"/>
    <property type="project" value="UniProtKB-KW"/>
</dbReference>
<evidence type="ECO:0000313" key="13">
    <source>
        <dbReference type="Proteomes" id="UP001153069"/>
    </source>
</evidence>
<dbReference type="InterPro" id="IPR018998">
    <property type="entry name" value="EndoU_C"/>
</dbReference>
<evidence type="ECO:0000256" key="9">
    <source>
        <dbReference type="ARBA" id="ARBA00023211"/>
    </source>
</evidence>
<dbReference type="PROSITE" id="PS51959">
    <property type="entry name" value="ENDOU"/>
    <property type="match status" value="1"/>
</dbReference>
<evidence type="ECO:0000313" key="12">
    <source>
        <dbReference type="EMBL" id="CAB9498579.1"/>
    </source>
</evidence>
<dbReference type="GO" id="GO:0003723">
    <property type="term" value="F:RNA binding"/>
    <property type="evidence" value="ECO:0007669"/>
    <property type="project" value="UniProtKB-KW"/>
</dbReference>
<proteinExistence type="inferred from homology"/>
<keyword evidence="7" id="KW-0378">Hydrolase</keyword>
<dbReference type="SUPFAM" id="SSF142877">
    <property type="entry name" value="EndoU-like"/>
    <property type="match status" value="1"/>
</dbReference>
<dbReference type="PANTHER" id="PTHR12439">
    <property type="entry name" value="PLACENTAL PROTEIN 11-RELATED"/>
    <property type="match status" value="1"/>
</dbReference>
<keyword evidence="8" id="KW-0694">RNA-binding</keyword>
<keyword evidence="5" id="KW-0479">Metal-binding</keyword>
<dbReference type="CDD" id="cd21159">
    <property type="entry name" value="XendoU"/>
    <property type="match status" value="1"/>
</dbReference>
<evidence type="ECO:0000256" key="7">
    <source>
        <dbReference type="ARBA" id="ARBA00022801"/>
    </source>
</evidence>
<evidence type="ECO:0000256" key="10">
    <source>
        <dbReference type="ARBA" id="ARBA00023239"/>
    </source>
</evidence>
<evidence type="ECO:0000256" key="5">
    <source>
        <dbReference type="ARBA" id="ARBA00022723"/>
    </source>
</evidence>
<dbReference type="InterPro" id="IPR039787">
    <property type="entry name" value="ENDOU"/>
</dbReference>
<dbReference type="AlphaFoldDB" id="A0A9N8D9G6"/>
<dbReference type="GO" id="GO:0004521">
    <property type="term" value="F:RNA endonuclease activity"/>
    <property type="evidence" value="ECO:0007669"/>
    <property type="project" value="InterPro"/>
</dbReference>
<dbReference type="InterPro" id="IPR037227">
    <property type="entry name" value="EndoU-like"/>
</dbReference>
<sequence length="470" mass="53186">MSSMNQRVESAYRGYFSDGQLDWNESAQLCKFLKDLNPPPDLLVWLRATAFRIGCEYLSDDKDKNVGLLRTVNAIVHAIEATCLQSSGAGSSSDEATFVEYYKGLFGDLSVDQEENAELFQFFKSNKPSSEFLVGARASAFKAACDFLSGDKDQNVKLFKCVNVVVHAFEKTCLVPKPFTLQAEPSVNVNGMSLTDAAQHLWELDANRLEPNEHYAINVQKGKKPYWKEDSAPDPLFTSVDKSVWQRKTYKTFVALLDNYTAEVGKEETLSNAERQEINEFLSAIMQTAPMQFCHRYCRAKKPSDVPESLSGFRNLLFKIWFELYRRSRGGRLDSSGFEHVFVGEVKDGDVSGFHNWIQFYLEEKRGKVDYRGYIKPKSRGDANADGNDHVLTLQFAWGGVEKFVGTCFIGTSPEFEIALYTMCFLVGEENNIIQLNTGTDVFDIDIRCYHIARDKIGTSFPETKSHYEA</sequence>
<evidence type="ECO:0000256" key="6">
    <source>
        <dbReference type="ARBA" id="ARBA00022759"/>
    </source>
</evidence>
<dbReference type="OrthoDB" id="430326at2759"/>
<name>A0A9N8D9G6_9STRA</name>
<evidence type="ECO:0000259" key="11">
    <source>
        <dbReference type="PROSITE" id="PS51959"/>
    </source>
</evidence>
<evidence type="ECO:0000256" key="8">
    <source>
        <dbReference type="ARBA" id="ARBA00022884"/>
    </source>
</evidence>
<accession>A0A9N8D9G6</accession>
<evidence type="ECO:0000256" key="3">
    <source>
        <dbReference type="ARBA" id="ARBA00011245"/>
    </source>
</evidence>
<keyword evidence="9" id="KW-0464">Manganese</keyword>
<comment type="cofactor">
    <cofactor evidence="1">
        <name>Mn(2+)</name>
        <dbReference type="ChEBI" id="CHEBI:29035"/>
    </cofactor>
</comment>
<gene>
    <name evidence="12" type="ORF">SEMRO_41_G025080.1</name>
</gene>